<feature type="domain" description="Toprim" evidence="1">
    <location>
        <begin position="223"/>
        <end position="305"/>
    </location>
</feature>
<reference evidence="2" key="2">
    <citation type="submission" date="2020-09" db="EMBL/GenBank/DDBJ databases">
        <authorList>
            <person name="Sun Q."/>
            <person name="Zhou Y."/>
        </authorList>
    </citation>
    <scope>NUCLEOTIDE SEQUENCE</scope>
    <source>
        <strain evidence="2">CGMCC 1.15958</strain>
    </source>
</reference>
<organism evidence="2 3">
    <name type="scientific">Emticicia aquatilis</name>
    <dbReference type="NCBI Taxonomy" id="1537369"/>
    <lineage>
        <taxon>Bacteria</taxon>
        <taxon>Pseudomonadati</taxon>
        <taxon>Bacteroidota</taxon>
        <taxon>Cytophagia</taxon>
        <taxon>Cytophagales</taxon>
        <taxon>Leadbetterellaceae</taxon>
        <taxon>Emticicia</taxon>
    </lineage>
</organism>
<proteinExistence type="predicted"/>
<reference evidence="2" key="1">
    <citation type="journal article" date="2014" name="Int. J. Syst. Evol. Microbiol.">
        <title>Complete genome sequence of Corynebacterium casei LMG S-19264T (=DSM 44701T), isolated from a smear-ripened cheese.</title>
        <authorList>
            <consortium name="US DOE Joint Genome Institute (JGI-PGF)"/>
            <person name="Walter F."/>
            <person name="Albersmeier A."/>
            <person name="Kalinowski J."/>
            <person name="Ruckert C."/>
        </authorList>
    </citation>
    <scope>NUCLEOTIDE SEQUENCE</scope>
    <source>
        <strain evidence="2">CGMCC 1.15958</strain>
    </source>
</reference>
<dbReference type="PROSITE" id="PS50880">
    <property type="entry name" value="TOPRIM"/>
    <property type="match status" value="1"/>
</dbReference>
<evidence type="ECO:0000313" key="3">
    <source>
        <dbReference type="Proteomes" id="UP000609064"/>
    </source>
</evidence>
<dbReference type="CDD" id="cd01029">
    <property type="entry name" value="TOPRIM_primases"/>
    <property type="match status" value="1"/>
</dbReference>
<dbReference type="EMBL" id="BMKK01000001">
    <property type="protein sequence ID" value="GGD45820.1"/>
    <property type="molecule type" value="Genomic_DNA"/>
</dbReference>
<dbReference type="RefSeq" id="WP_188764652.1">
    <property type="nucleotide sequence ID" value="NZ_BMKK01000001.1"/>
</dbReference>
<dbReference type="Gene3D" id="3.40.50.300">
    <property type="entry name" value="P-loop containing nucleotide triphosphate hydrolases"/>
    <property type="match status" value="1"/>
</dbReference>
<dbReference type="SUPFAM" id="SSF56731">
    <property type="entry name" value="DNA primase core"/>
    <property type="match status" value="1"/>
</dbReference>
<dbReference type="InterPro" id="IPR034154">
    <property type="entry name" value="TOPRIM_DnaG/twinkle"/>
</dbReference>
<comment type="caution">
    <text evidence="2">The sequence shown here is derived from an EMBL/GenBank/DDBJ whole genome shotgun (WGS) entry which is preliminary data.</text>
</comment>
<dbReference type="AlphaFoldDB" id="A0A917DL30"/>
<gene>
    <name evidence="2" type="ORF">GCM10011514_07270</name>
</gene>
<dbReference type="Gene3D" id="3.40.1360.10">
    <property type="match status" value="1"/>
</dbReference>
<sequence>MTKNEILGKTQGGLTVFKHFLPVQFKIGKSFLNPFYQDTKASCNIYLDKKSGIYKIKDFGDNRFNGDCFSFVAALNNLNIADRDDFKKVINIIKQEVLLNSASKPMPNPIPIIKETPENTSNSIEQITFKDLSQAELSFWQKYNITQTVLETFNVNSIQSFIATNKNGKQYTIQSTETEPIFGYKHKHFIKVYRPNSELRFLFLGEKSDNYVFGLDHLPPRGDVLFITGGEKDVITLHAHGFFAICFNSENATIPPEVVRKLSYRFRHIVLLYDVDQAGLDAATYHQQKLKDFDIKVMLLPLSGIKTEKDISDFFRLGHTAEELKILFNQLLENLYAQTFAMLKSCEIDFKRPPKIPKPLVTIAGVTIGSQGNLLGITGNEGSGKSNFLGGMIAGALAQAGQKVDSLGTQVLPNLSGKALLYFDTEQSEDQLYRNLNYILQRCELDAPPEWFKAYCLINLSRRERMHVIMQSVDKFHHQFNGVHAVVIDGIGDLIGSLNDERESVNLIEELHRMAGIYQTCIACVLHLVPSGVKLRGHLGSELQRKSAGILCIEKDENTDISCIKALKVRSGSPLDVPLIQFAWDKEKGYHVHIGEKPKEHKQQRKIDDLTNAATELFKDKEKINYSQLMNFLAETMGVTDRMAKNYIRFMQEHGIIEHTPIGKDYQLCQT</sequence>
<dbReference type="Pfam" id="PF13662">
    <property type="entry name" value="Toprim_4"/>
    <property type="match status" value="1"/>
</dbReference>
<name>A0A917DL30_9BACT</name>
<dbReference type="Proteomes" id="UP000609064">
    <property type="component" value="Unassembled WGS sequence"/>
</dbReference>
<dbReference type="SUPFAM" id="SSF52540">
    <property type="entry name" value="P-loop containing nucleoside triphosphate hydrolases"/>
    <property type="match status" value="1"/>
</dbReference>
<evidence type="ECO:0000259" key="1">
    <source>
        <dbReference type="PROSITE" id="PS50880"/>
    </source>
</evidence>
<dbReference type="InterPro" id="IPR027417">
    <property type="entry name" value="P-loop_NTPase"/>
</dbReference>
<evidence type="ECO:0000313" key="2">
    <source>
        <dbReference type="EMBL" id="GGD45820.1"/>
    </source>
</evidence>
<protein>
    <submittedName>
        <fullName evidence="2">Topoisomerase</fullName>
    </submittedName>
</protein>
<keyword evidence="3" id="KW-1185">Reference proteome</keyword>
<accession>A0A917DL30</accession>
<dbReference type="InterPro" id="IPR006171">
    <property type="entry name" value="TOPRIM_dom"/>
</dbReference>